<evidence type="ECO:0000256" key="3">
    <source>
        <dbReference type="ARBA" id="ARBA00004706"/>
    </source>
</evidence>
<keyword evidence="10 13" id="KW-0456">Lyase</keyword>
<dbReference type="Gene3D" id="1.20.200.10">
    <property type="entry name" value="Fumarase/aspartase (Central domain)"/>
    <property type="match status" value="1"/>
</dbReference>
<dbReference type="SMART" id="SM00998">
    <property type="entry name" value="ADSL_C"/>
    <property type="match status" value="1"/>
</dbReference>
<dbReference type="Pfam" id="PF10397">
    <property type="entry name" value="ADSL_C"/>
    <property type="match status" value="1"/>
</dbReference>
<dbReference type="UniPathway" id="UPA00074">
    <property type="reaction ID" value="UER00132"/>
</dbReference>
<dbReference type="Proteomes" id="UP000694701">
    <property type="component" value="Unplaced"/>
</dbReference>
<feature type="domain" description="Adenylosuccinate lyase C-terminal" evidence="14">
    <location>
        <begin position="369"/>
        <end position="455"/>
    </location>
</feature>
<dbReference type="UniPathway" id="UPA00075">
    <property type="reaction ID" value="UER00336"/>
</dbReference>
<evidence type="ECO:0000256" key="1">
    <source>
        <dbReference type="ARBA" id="ARBA00000598"/>
    </source>
</evidence>
<evidence type="ECO:0000259" key="14">
    <source>
        <dbReference type="SMART" id="SM00998"/>
    </source>
</evidence>
<proteinExistence type="inferred from homology"/>
<comment type="catalytic activity">
    <reaction evidence="12 13">
        <text>N(6)-(1,2-dicarboxyethyl)-AMP = fumarate + AMP</text>
        <dbReference type="Rhea" id="RHEA:16853"/>
        <dbReference type="ChEBI" id="CHEBI:29806"/>
        <dbReference type="ChEBI" id="CHEBI:57567"/>
        <dbReference type="ChEBI" id="CHEBI:456215"/>
        <dbReference type="EC" id="4.3.2.2"/>
    </reaction>
</comment>
<dbReference type="AlphaFoldDB" id="A0A8C2IB35"/>
<dbReference type="GO" id="GO:0006189">
    <property type="term" value="P:'de novo' IMP biosynthetic process"/>
    <property type="evidence" value="ECO:0007669"/>
    <property type="project" value="UniProtKB-UniPathway"/>
</dbReference>
<dbReference type="PANTHER" id="PTHR43172:SF1">
    <property type="entry name" value="ADENYLOSUCCINATE LYASE"/>
    <property type="match status" value="1"/>
</dbReference>
<dbReference type="FunFam" id="1.10.275.60:FF:000001">
    <property type="entry name" value="Adenylosuccinate lyase"/>
    <property type="match status" value="1"/>
</dbReference>
<dbReference type="SUPFAM" id="SSF48557">
    <property type="entry name" value="L-aspartase-like"/>
    <property type="match status" value="1"/>
</dbReference>
<evidence type="ECO:0000313" key="15">
    <source>
        <dbReference type="Ensembl" id="ENSCCRP00020077307.1"/>
    </source>
</evidence>
<dbReference type="InterPro" id="IPR000362">
    <property type="entry name" value="Fumarate_lyase_fam"/>
</dbReference>
<dbReference type="GO" id="GO:0044208">
    <property type="term" value="P:'de novo' AMP biosynthetic process"/>
    <property type="evidence" value="ECO:0007669"/>
    <property type="project" value="UniProtKB-UniPathway"/>
</dbReference>
<evidence type="ECO:0000256" key="9">
    <source>
        <dbReference type="ARBA" id="ARBA00022755"/>
    </source>
</evidence>
<evidence type="ECO:0000313" key="16">
    <source>
        <dbReference type="Proteomes" id="UP000694701"/>
    </source>
</evidence>
<dbReference type="InterPro" id="IPR022761">
    <property type="entry name" value="Fumarate_lyase_N"/>
</dbReference>
<evidence type="ECO:0000256" key="7">
    <source>
        <dbReference type="ARBA" id="ARBA00012339"/>
    </source>
</evidence>
<evidence type="ECO:0000256" key="13">
    <source>
        <dbReference type="RuleBase" id="RU361172"/>
    </source>
</evidence>
<dbReference type="Pfam" id="PF00206">
    <property type="entry name" value="Lyase_1"/>
    <property type="match status" value="1"/>
</dbReference>
<reference evidence="15" key="1">
    <citation type="submission" date="2025-08" db="UniProtKB">
        <authorList>
            <consortium name="Ensembl"/>
        </authorList>
    </citation>
    <scope>IDENTIFICATION</scope>
</reference>
<evidence type="ECO:0000256" key="2">
    <source>
        <dbReference type="ARBA" id="ARBA00002971"/>
    </source>
</evidence>
<comment type="similarity">
    <text evidence="5 13">Belongs to the lyase 1 family. Adenylosuccinate lyase subfamily.</text>
</comment>
<protein>
    <recommendedName>
        <fullName evidence="8 13">Adenylosuccinate lyase</fullName>
        <shortName evidence="13">ASL</shortName>
        <ecNumber evidence="7 13">4.3.2.2</ecNumber>
    </recommendedName>
    <alternativeName>
        <fullName evidence="11 13">Adenylosuccinase</fullName>
    </alternativeName>
</protein>
<dbReference type="Gene3D" id="1.10.40.30">
    <property type="entry name" value="Fumarase/aspartase (C-terminal domain)"/>
    <property type="match status" value="1"/>
</dbReference>
<dbReference type="Ensembl" id="ENSCCRT00020084762.1">
    <property type="protein sequence ID" value="ENSCCRP00020077307.1"/>
    <property type="gene ID" value="ENSCCRG00020035950.1"/>
</dbReference>
<dbReference type="InterPro" id="IPR008948">
    <property type="entry name" value="L-Aspartase-like"/>
</dbReference>
<accession>A0A8C2IB35</accession>
<evidence type="ECO:0000256" key="10">
    <source>
        <dbReference type="ARBA" id="ARBA00023239"/>
    </source>
</evidence>
<dbReference type="Gene3D" id="1.10.275.60">
    <property type="match status" value="1"/>
</dbReference>
<dbReference type="PRINTS" id="PR00149">
    <property type="entry name" value="FUMRATELYASE"/>
</dbReference>
<name>A0A8C2IB35_CYPCA</name>
<dbReference type="InterPro" id="IPR020557">
    <property type="entry name" value="Fumarate_lyase_CS"/>
</dbReference>
<dbReference type="GO" id="GO:0004018">
    <property type="term" value="F:N6-(1,2-dicarboxyethyl)AMP AMP-lyase (fumarate-forming) activity"/>
    <property type="evidence" value="ECO:0007669"/>
    <property type="project" value="InterPro"/>
</dbReference>
<keyword evidence="9 13" id="KW-0658">Purine biosynthesis</keyword>
<dbReference type="GO" id="GO:0070626">
    <property type="term" value="F:(S)-2-(5-amino-1-(5-phospho-D-ribosyl)imidazole-4-carboxamido) succinate lyase (fumarate-forming) activity"/>
    <property type="evidence" value="ECO:0007669"/>
    <property type="project" value="TreeGrafter"/>
</dbReference>
<dbReference type="PANTHER" id="PTHR43172">
    <property type="entry name" value="ADENYLOSUCCINATE LYASE"/>
    <property type="match status" value="1"/>
</dbReference>
<dbReference type="PROSITE" id="PS00163">
    <property type="entry name" value="FUMARATE_LYASES"/>
    <property type="match status" value="1"/>
</dbReference>
<comment type="pathway">
    <text evidence="4 13">Purine metabolism; AMP biosynthesis via de novo pathway; AMP from IMP: step 2/2.</text>
</comment>
<dbReference type="InterPro" id="IPR019468">
    <property type="entry name" value="AdenyloSucc_lyase_C"/>
</dbReference>
<organism evidence="15 16">
    <name type="scientific">Cyprinus carpio</name>
    <name type="common">Common carp</name>
    <dbReference type="NCBI Taxonomy" id="7962"/>
    <lineage>
        <taxon>Eukaryota</taxon>
        <taxon>Metazoa</taxon>
        <taxon>Chordata</taxon>
        <taxon>Craniata</taxon>
        <taxon>Vertebrata</taxon>
        <taxon>Euteleostomi</taxon>
        <taxon>Actinopterygii</taxon>
        <taxon>Neopterygii</taxon>
        <taxon>Teleostei</taxon>
        <taxon>Ostariophysi</taxon>
        <taxon>Cypriniformes</taxon>
        <taxon>Cyprinidae</taxon>
        <taxon>Cyprininae</taxon>
        <taxon>Cyprinus</taxon>
    </lineage>
</organism>
<evidence type="ECO:0000256" key="6">
    <source>
        <dbReference type="ARBA" id="ARBA00011668"/>
    </source>
</evidence>
<dbReference type="GO" id="GO:0005829">
    <property type="term" value="C:cytosol"/>
    <property type="evidence" value="ECO:0007669"/>
    <property type="project" value="TreeGrafter"/>
</dbReference>
<dbReference type="InterPro" id="IPR004769">
    <property type="entry name" value="Pur_lyase"/>
</dbReference>
<comment type="function">
    <text evidence="2">Catalyzes two non-sequential steps in de novo AMP synthesis: converts (S)-2-(5-amino-1-(5-phospho-D-ribosyl)imidazole-4-carboxamido)succinate (SAICAR) to fumarate plus 5-amino-1-(5-phospho-D-ribosyl)imidazole-4-carboxamide, and thereby also contributes to de novo IMP synthesis, and converts succinyladenosine monophosphate (SAMP) to AMP and fumarate.</text>
</comment>
<evidence type="ECO:0000256" key="11">
    <source>
        <dbReference type="ARBA" id="ARBA00030717"/>
    </source>
</evidence>
<evidence type="ECO:0000256" key="4">
    <source>
        <dbReference type="ARBA" id="ARBA00004734"/>
    </source>
</evidence>
<comment type="catalytic activity">
    <reaction evidence="1 13">
        <text>(2S)-2-[5-amino-1-(5-phospho-beta-D-ribosyl)imidazole-4-carboxamido]succinate = 5-amino-1-(5-phospho-beta-D-ribosyl)imidazole-4-carboxamide + fumarate</text>
        <dbReference type="Rhea" id="RHEA:23920"/>
        <dbReference type="ChEBI" id="CHEBI:29806"/>
        <dbReference type="ChEBI" id="CHEBI:58443"/>
        <dbReference type="ChEBI" id="CHEBI:58475"/>
        <dbReference type="EC" id="4.3.2.2"/>
    </reaction>
</comment>
<dbReference type="EC" id="4.3.2.2" evidence="7 13"/>
<comment type="pathway">
    <text evidence="3 13">Purine metabolism; IMP biosynthesis via de novo pathway; 5-amino-1-(5-phospho-D-ribosyl)imidazole-4-carboxamide from 5-amino-1-(5-phospho-D-ribosyl)imidazole-4-carboxylate: step 2/2.</text>
</comment>
<sequence>MEGSGEEFMKYRSPLVSRYASKEMAFNFSDMKKFTTWRRLWLYLAKAEKELGLPITDAQVSEMESHLEDIDFVMAADEERKLRHDVMAHVHTFAHCCPTAAPIIHLGATSCYVGDNTLARVIDRLANFAEKYADLPTLGFTHYQPAQLTTVGKRACLWLQDLVMDMRNLQRAREDLRFRGVKGTTGTQASFLQLFQGDHEKVEELDRKVTEMAGFKKSYLVTGQTYSRKVDIDSLCVLASLAATVHKICTDIRLLANLKEIEEPFEKEQIGSSAMPYKRNPMRAERCCSLARHLMALVSDPLQTAAVQWLERTLDDSANRHCYHFCALTVISLPESFLTADIILSTLQNITEGLVVYPKVIERHIRHELPFMATENIIMAMVKAGGNRQHSRCRKETLMFNTDSAAVVKQEGGDNDLLARVQADPYFAPIIGQLDSILDPKTFIGRAPQQVTRFLSEEVRPVLEPYKNKMDVKIELEL</sequence>
<evidence type="ECO:0000256" key="12">
    <source>
        <dbReference type="ARBA" id="ARBA00047513"/>
    </source>
</evidence>
<dbReference type="NCBIfam" id="TIGR00928">
    <property type="entry name" value="purB"/>
    <property type="match status" value="1"/>
</dbReference>
<evidence type="ECO:0000256" key="5">
    <source>
        <dbReference type="ARBA" id="ARBA00008273"/>
    </source>
</evidence>
<evidence type="ECO:0000256" key="8">
    <source>
        <dbReference type="ARBA" id="ARBA00017058"/>
    </source>
</evidence>
<comment type="subunit">
    <text evidence="6">Homotetramer. Residues from neighboring subunits contribute catalytic and substrate-binding residues to each active site.</text>
</comment>
<dbReference type="CDD" id="cd03302">
    <property type="entry name" value="Adenylsuccinate_lyase_2"/>
    <property type="match status" value="1"/>
</dbReference>